<dbReference type="InterPro" id="IPR050250">
    <property type="entry name" value="Macrolide_Exporter_MacB"/>
</dbReference>
<sequence length="864" mass="97315">MKNPHPISPPTLPRKFLRWFCDPDLLEDVEGDLQELYEERLTEQPAQARLLYYRDVLLLFRPGIIRNITLNPSNTPAMLRHHFKTAFRHALRYKGYTALNLLGLIIGLTASIIIALWVKDEVSMDRFHAKSERIYQVWRNMYQGSGQVMTTSSIPQPLEFVLENEYPEIEEVTLFSWNMPLLFRHGEASTMESGHFASPEFLSIFSYPLVVGDPKTALENVDGVIISETLAQKYFGDDWQSEALDQTFTIDGQYEVVVTGVFKNPGTNSSLQFDWLMPADPFVQQSEWMQSWFNGGFEIYFTLREGADLAAVRERAEPEINNHTDHAADERIYLQKYAEHYLYSTFENGLPAGGRIQYVKILSIAAIFILIIACVNFMNLATARSSRRAKEIGLRKVLGSPKGSLGLQFFAESFLLAFVSVLVALLMVRLLIPFFNDLTGKSLGLDFTSLQLWLGIVGITCITGFLSGSYPALLLPSLPLVNSLKGIIKHSPTSRFFRSGLVTFQFALSMLLIIGTLVISQQINYIMNKNLGMDKENLVYMDLSSSLQGRGEAYKTQLLNIPEIKSVTLTSSNPLQVRNSTGSAEWEGKDPNYEVEMNVINTDPEFFETMGVEIIQGRAFSHEFSTDTANYIINEVTADILGFEDPVGQDFSVWDMPGKIIGVVRNFHMSSMYEPIEPLVIRYDPARTLFAFVRTQDDVQAALQGIEQVAQRLNPEFPFQYNFLDQTYADSYRSEMTLGRLVTIFAIVSIFVACLGLLGLSSYSADQRSKEISIRKVHGARTGQLIMMLGQQYALLMALAFVMAAPIAYFFLQQWLDNFVFSINLQAIVFIAAGLLTFAIGMLTVGLKSYQAAVANPVQKLKSE</sequence>
<dbReference type="GO" id="GO:0022857">
    <property type="term" value="F:transmembrane transporter activity"/>
    <property type="evidence" value="ECO:0007669"/>
    <property type="project" value="TreeGrafter"/>
</dbReference>
<keyword evidence="5 7" id="KW-0472">Membrane</keyword>
<feature type="transmembrane region" description="Helical" evidence="7">
    <location>
        <begin position="361"/>
        <end position="383"/>
    </location>
</feature>
<dbReference type="AlphaFoldDB" id="A0AA49JJ36"/>
<feature type="transmembrane region" description="Helical" evidence="7">
    <location>
        <begin position="824"/>
        <end position="847"/>
    </location>
</feature>
<gene>
    <name evidence="10" type="ORF">K4G66_06050</name>
</gene>
<protein>
    <submittedName>
        <fullName evidence="10">ABC transporter permease</fullName>
    </submittedName>
</protein>
<dbReference type="GO" id="GO:0005886">
    <property type="term" value="C:plasma membrane"/>
    <property type="evidence" value="ECO:0007669"/>
    <property type="project" value="UniProtKB-SubCell"/>
</dbReference>
<feature type="domain" description="MacB-like periplasmic core" evidence="9">
    <location>
        <begin position="97"/>
        <end position="317"/>
    </location>
</feature>
<feature type="domain" description="MacB-like periplasmic core" evidence="9">
    <location>
        <begin position="507"/>
        <end position="708"/>
    </location>
</feature>
<dbReference type="InterPro" id="IPR003838">
    <property type="entry name" value="ABC3_permease_C"/>
</dbReference>
<dbReference type="InterPro" id="IPR025857">
    <property type="entry name" value="MacB_PCD"/>
</dbReference>
<name>A0AA49JJ36_9BACT</name>
<feature type="transmembrane region" description="Helical" evidence="7">
    <location>
        <begin position="741"/>
        <end position="760"/>
    </location>
</feature>
<dbReference type="EMBL" id="CP120682">
    <property type="protein sequence ID" value="WKN38262.1"/>
    <property type="molecule type" value="Genomic_DNA"/>
</dbReference>
<feature type="transmembrane region" description="Helical" evidence="7">
    <location>
        <begin position="98"/>
        <end position="118"/>
    </location>
</feature>
<dbReference type="Pfam" id="PF02687">
    <property type="entry name" value="FtsX"/>
    <property type="match status" value="2"/>
</dbReference>
<keyword evidence="2" id="KW-1003">Cell membrane</keyword>
<evidence type="ECO:0000259" key="8">
    <source>
        <dbReference type="Pfam" id="PF02687"/>
    </source>
</evidence>
<evidence type="ECO:0000256" key="2">
    <source>
        <dbReference type="ARBA" id="ARBA00022475"/>
    </source>
</evidence>
<feature type="domain" description="ABC3 transporter permease C-terminal" evidence="8">
    <location>
        <begin position="364"/>
        <end position="467"/>
    </location>
</feature>
<dbReference type="PANTHER" id="PTHR30572:SF4">
    <property type="entry name" value="ABC TRANSPORTER PERMEASE YTRF"/>
    <property type="match status" value="1"/>
</dbReference>
<evidence type="ECO:0000313" key="10">
    <source>
        <dbReference type="EMBL" id="WKN38262.1"/>
    </source>
</evidence>
<proteinExistence type="inferred from homology"/>
<dbReference type="PANTHER" id="PTHR30572">
    <property type="entry name" value="MEMBRANE COMPONENT OF TRANSPORTER-RELATED"/>
    <property type="match status" value="1"/>
</dbReference>
<evidence type="ECO:0000256" key="7">
    <source>
        <dbReference type="SAM" id="Phobius"/>
    </source>
</evidence>
<keyword evidence="4 7" id="KW-1133">Transmembrane helix</keyword>
<accession>A0AA49JJ36</accession>
<feature type="transmembrane region" description="Helical" evidence="7">
    <location>
        <begin position="404"/>
        <end position="432"/>
    </location>
</feature>
<dbReference type="NCBIfam" id="NF038404">
    <property type="entry name" value="perm_prefix_2"/>
    <property type="match status" value="1"/>
</dbReference>
<evidence type="ECO:0000256" key="4">
    <source>
        <dbReference type="ARBA" id="ARBA00022989"/>
    </source>
</evidence>
<evidence type="ECO:0000256" key="5">
    <source>
        <dbReference type="ARBA" id="ARBA00023136"/>
    </source>
</evidence>
<reference evidence="10" key="2">
    <citation type="journal article" date="2024" name="Antonie Van Leeuwenhoek">
        <title>Roseihalotalea indica gen. nov., sp. nov., a halophilic Bacteroidetes from mesopelagic Southwest Indian Ocean with higher carbohydrate metabolic potential.</title>
        <authorList>
            <person name="Chen B."/>
            <person name="Zhang M."/>
            <person name="Lin D."/>
            <person name="Ye J."/>
            <person name="Tang K."/>
        </authorList>
    </citation>
    <scope>NUCLEOTIDE SEQUENCE</scope>
    <source>
        <strain evidence="10">TK19036</strain>
    </source>
</reference>
<reference evidence="10" key="1">
    <citation type="journal article" date="2023" name="Comput. Struct. Biotechnol. J.">
        <title>Discovery of a novel marine Bacteroidetes with a rich repertoire of carbohydrate-active enzymes.</title>
        <authorList>
            <person name="Chen B."/>
            <person name="Liu G."/>
            <person name="Chen Q."/>
            <person name="Wang H."/>
            <person name="Liu L."/>
            <person name="Tang K."/>
        </authorList>
    </citation>
    <scope>NUCLEOTIDE SEQUENCE</scope>
    <source>
        <strain evidence="10">TK19036</strain>
    </source>
</reference>
<comment type="similarity">
    <text evidence="6">Belongs to the ABC-4 integral membrane protein family.</text>
</comment>
<dbReference type="Pfam" id="PF12704">
    <property type="entry name" value="MacB_PCD"/>
    <property type="match status" value="2"/>
</dbReference>
<comment type="subcellular location">
    <subcellularLocation>
        <location evidence="1">Cell membrane</location>
        <topology evidence="1">Multi-pass membrane protein</topology>
    </subcellularLocation>
</comment>
<feature type="transmembrane region" description="Helical" evidence="7">
    <location>
        <begin position="452"/>
        <end position="475"/>
    </location>
</feature>
<dbReference type="InterPro" id="IPR047699">
    <property type="entry name" value="Permease_put_prefix"/>
</dbReference>
<feature type="transmembrane region" description="Helical" evidence="7">
    <location>
        <begin position="793"/>
        <end position="812"/>
    </location>
</feature>
<evidence type="ECO:0000256" key="1">
    <source>
        <dbReference type="ARBA" id="ARBA00004651"/>
    </source>
</evidence>
<feature type="domain" description="ABC3 transporter permease C-terminal" evidence="8">
    <location>
        <begin position="744"/>
        <end position="856"/>
    </location>
</feature>
<keyword evidence="3 7" id="KW-0812">Transmembrane</keyword>
<evidence type="ECO:0000256" key="3">
    <source>
        <dbReference type="ARBA" id="ARBA00022692"/>
    </source>
</evidence>
<feature type="transmembrane region" description="Helical" evidence="7">
    <location>
        <begin position="496"/>
        <end position="519"/>
    </location>
</feature>
<evidence type="ECO:0000259" key="9">
    <source>
        <dbReference type="Pfam" id="PF12704"/>
    </source>
</evidence>
<evidence type="ECO:0000256" key="6">
    <source>
        <dbReference type="ARBA" id="ARBA00038076"/>
    </source>
</evidence>
<organism evidence="10">
    <name type="scientific">Roseihalotalea indica</name>
    <dbReference type="NCBI Taxonomy" id="2867963"/>
    <lineage>
        <taxon>Bacteria</taxon>
        <taxon>Pseudomonadati</taxon>
        <taxon>Bacteroidota</taxon>
        <taxon>Cytophagia</taxon>
        <taxon>Cytophagales</taxon>
        <taxon>Catalimonadaceae</taxon>
        <taxon>Roseihalotalea</taxon>
    </lineage>
</organism>